<sequence length="107" mass="13057">MMNINKSDNAVFILKFEEYLKWFLFKYFYSDTADYVVNYSKRRYKNNRLKSFKMIKTYLFIGKDKDNSANREDARKLYKYLDDIRIEYIILSDEISENLIVRPKTSS</sequence>
<dbReference type="EMBL" id="VDEM01000115">
    <property type="protein sequence ID" value="KAF0821378.1"/>
    <property type="molecule type" value="Genomic_DNA"/>
</dbReference>
<gene>
    <name evidence="1" type="ORF">KIS1582_4920</name>
</gene>
<protein>
    <submittedName>
        <fullName evidence="1">Uncharacterized protein</fullName>
    </submittedName>
</protein>
<organism evidence="1 2">
    <name type="scientific">Cytobacillus firmus</name>
    <name type="common">Bacillus firmus</name>
    <dbReference type="NCBI Taxonomy" id="1399"/>
    <lineage>
        <taxon>Bacteria</taxon>
        <taxon>Bacillati</taxon>
        <taxon>Bacillota</taxon>
        <taxon>Bacilli</taxon>
        <taxon>Bacillales</taxon>
        <taxon>Bacillaceae</taxon>
        <taxon>Cytobacillus</taxon>
    </lineage>
</organism>
<dbReference type="AlphaFoldDB" id="A0A800N854"/>
<reference evidence="1 2" key="1">
    <citation type="journal article" date="2020" name="G3 (Bethesda)">
        <title>Whole Genome Sequencing and Comparative Genomics of Two Nematicidal Bacillus Strains Reveals a Wide Range of Possible Virulence Factors.</title>
        <authorList>
            <person name="Susic N."/>
            <person name="Janezic S."/>
            <person name="Rupnik M."/>
            <person name="Geric Stare B."/>
        </authorList>
    </citation>
    <scope>NUCLEOTIDE SEQUENCE [LARGE SCALE GENOMIC DNA]</scope>
    <source>
        <strain evidence="1 2">I-1582</strain>
    </source>
</reference>
<dbReference type="RefSeq" id="WP_159347249.1">
    <property type="nucleotide sequence ID" value="NZ_VDEM01000115.1"/>
</dbReference>
<dbReference type="Proteomes" id="UP000465778">
    <property type="component" value="Unassembled WGS sequence"/>
</dbReference>
<comment type="caution">
    <text evidence="1">The sequence shown here is derived from an EMBL/GenBank/DDBJ whole genome shotgun (WGS) entry which is preliminary data.</text>
</comment>
<name>A0A800N854_CYTFI</name>
<accession>A0A800N854</accession>
<evidence type="ECO:0000313" key="2">
    <source>
        <dbReference type="Proteomes" id="UP000465778"/>
    </source>
</evidence>
<proteinExistence type="predicted"/>
<evidence type="ECO:0000313" key="1">
    <source>
        <dbReference type="EMBL" id="KAF0821378.1"/>
    </source>
</evidence>